<keyword evidence="12" id="KW-0464">Manganese</keyword>
<dbReference type="GO" id="GO:0006303">
    <property type="term" value="P:double-strand break repair via nonhomologous end joining"/>
    <property type="evidence" value="ECO:0007669"/>
    <property type="project" value="TreeGrafter"/>
</dbReference>
<dbReference type="GO" id="GO:0097552">
    <property type="term" value="P:mitochondrial double-strand break repair via homologous recombination"/>
    <property type="evidence" value="ECO:0007669"/>
    <property type="project" value="TreeGrafter"/>
</dbReference>
<name>A0A0R3UC55_MESCO</name>
<dbReference type="GO" id="GO:0000723">
    <property type="term" value="P:telomere maintenance"/>
    <property type="evidence" value="ECO:0007669"/>
    <property type="project" value="TreeGrafter"/>
</dbReference>
<keyword evidence="13" id="KW-0539">Nucleus</keyword>
<evidence type="ECO:0000256" key="12">
    <source>
        <dbReference type="ARBA" id="ARBA00023211"/>
    </source>
</evidence>
<evidence type="ECO:0000256" key="10">
    <source>
        <dbReference type="ARBA" id="ARBA00022839"/>
    </source>
</evidence>
<evidence type="ECO:0000256" key="2">
    <source>
        <dbReference type="ARBA" id="ARBA00004123"/>
    </source>
</evidence>
<evidence type="ECO:0000259" key="15">
    <source>
        <dbReference type="Pfam" id="PF00149"/>
    </source>
</evidence>
<evidence type="ECO:0000256" key="14">
    <source>
        <dbReference type="ARBA" id="ARBA00023254"/>
    </source>
</evidence>
<dbReference type="GO" id="GO:0000014">
    <property type="term" value="F:single-stranded DNA endodeoxyribonuclease activity"/>
    <property type="evidence" value="ECO:0007669"/>
    <property type="project" value="TreeGrafter"/>
</dbReference>
<dbReference type="OrthoDB" id="30417at2759"/>
<evidence type="ECO:0000313" key="17">
    <source>
        <dbReference type="Proteomes" id="UP000267029"/>
    </source>
</evidence>
<evidence type="ECO:0000256" key="7">
    <source>
        <dbReference type="ARBA" id="ARBA00022759"/>
    </source>
</evidence>
<dbReference type="FunFam" id="3.60.21.10:FF:000011">
    <property type="entry name" value="Double-strand break repair protein"/>
    <property type="match status" value="1"/>
</dbReference>
<evidence type="ECO:0000256" key="9">
    <source>
        <dbReference type="ARBA" id="ARBA00022801"/>
    </source>
</evidence>
<dbReference type="GO" id="GO:0007095">
    <property type="term" value="P:mitotic G2 DNA damage checkpoint signaling"/>
    <property type="evidence" value="ECO:0007669"/>
    <property type="project" value="TreeGrafter"/>
</dbReference>
<keyword evidence="10" id="KW-0269">Exonuclease</keyword>
<dbReference type="InterPro" id="IPR029052">
    <property type="entry name" value="Metallo-depent_PP-like"/>
</dbReference>
<dbReference type="CDD" id="cd00840">
    <property type="entry name" value="MPP_Mre11_N"/>
    <property type="match status" value="1"/>
</dbReference>
<dbReference type="InterPro" id="IPR004843">
    <property type="entry name" value="Calcineurin-like_PHP"/>
</dbReference>
<keyword evidence="5" id="KW-0158">Chromosome</keyword>
<keyword evidence="9" id="KW-0378">Hydrolase</keyword>
<keyword evidence="11" id="KW-0234">DNA repair</keyword>
<keyword evidence="14" id="KW-0469">Meiosis</keyword>
<dbReference type="GO" id="GO:0030870">
    <property type="term" value="C:Mre11 complex"/>
    <property type="evidence" value="ECO:0007669"/>
    <property type="project" value="TreeGrafter"/>
</dbReference>
<dbReference type="Proteomes" id="UP000267029">
    <property type="component" value="Unassembled WGS sequence"/>
</dbReference>
<keyword evidence="6" id="KW-0540">Nuclease</keyword>
<dbReference type="InterPro" id="IPR041796">
    <property type="entry name" value="Mre11_N"/>
</dbReference>
<evidence type="ECO:0000256" key="3">
    <source>
        <dbReference type="ARBA" id="ARBA00004286"/>
    </source>
</evidence>
<evidence type="ECO:0000256" key="1">
    <source>
        <dbReference type="ARBA" id="ARBA00001936"/>
    </source>
</evidence>
<evidence type="ECO:0000256" key="11">
    <source>
        <dbReference type="ARBA" id="ARBA00023204"/>
    </source>
</evidence>
<keyword evidence="8" id="KW-0227">DNA damage</keyword>
<dbReference type="EMBL" id="UXSR01001752">
    <property type="protein sequence ID" value="VDD78501.1"/>
    <property type="molecule type" value="Genomic_DNA"/>
</dbReference>
<comment type="similarity">
    <text evidence="4">Belongs to the MRE11/RAD32 family.</text>
</comment>
<comment type="cofactor">
    <cofactor evidence="1">
        <name>Mn(2+)</name>
        <dbReference type="ChEBI" id="CHEBI:29035"/>
    </cofactor>
</comment>
<sequence>MDNEPDNTLRILVATDNHVGYLEKDGLRGNDTFTTLEEILFLAQKHKVDFLLLGGDLFHENRPSIYCVNEVLRLIRTYCLNDRPVQFELLSDAKTTFGTTSFPSVNYLDPNLNVGIPIFTIHGNHDDPSGPKNVCAPDLLHSSGFVNLFGKSESVEALEVSPLLIKKGSTKVALYGIGAVREERLHRLFRNNKVTFFRPETDANQWFSVAVVHQNRVRHGPTGYLPEHFLPDFLDVVIWGHEHDCRIEPEWNSSQSFYVLQPGSSVATSLINGEAITKAVGLLEIRELQFKVR</sequence>
<evidence type="ECO:0000256" key="13">
    <source>
        <dbReference type="ARBA" id="ARBA00023242"/>
    </source>
</evidence>
<evidence type="ECO:0000256" key="8">
    <source>
        <dbReference type="ARBA" id="ARBA00022763"/>
    </source>
</evidence>
<dbReference type="STRING" id="53468.A0A0R3UC55"/>
<feature type="domain" description="Calcineurin-like phosphoesterase" evidence="15">
    <location>
        <begin position="9"/>
        <end position="244"/>
    </location>
</feature>
<organism evidence="16 17">
    <name type="scientific">Mesocestoides corti</name>
    <name type="common">Flatworm</name>
    <dbReference type="NCBI Taxonomy" id="53468"/>
    <lineage>
        <taxon>Eukaryota</taxon>
        <taxon>Metazoa</taxon>
        <taxon>Spiralia</taxon>
        <taxon>Lophotrochozoa</taxon>
        <taxon>Platyhelminthes</taxon>
        <taxon>Cestoda</taxon>
        <taxon>Eucestoda</taxon>
        <taxon>Cyclophyllidea</taxon>
        <taxon>Mesocestoididae</taxon>
        <taxon>Mesocestoides</taxon>
    </lineage>
</organism>
<dbReference type="GO" id="GO:0004527">
    <property type="term" value="F:exonuclease activity"/>
    <property type="evidence" value="ECO:0007669"/>
    <property type="project" value="UniProtKB-KW"/>
</dbReference>
<dbReference type="PANTHER" id="PTHR10139:SF1">
    <property type="entry name" value="DOUBLE-STRAND BREAK REPAIR PROTEIN MRE11"/>
    <property type="match status" value="1"/>
</dbReference>
<protein>
    <recommendedName>
        <fullName evidence="15">Calcineurin-like phosphoesterase domain-containing protein</fullName>
    </recommendedName>
</protein>
<keyword evidence="17" id="KW-1185">Reference proteome</keyword>
<dbReference type="Gene3D" id="3.60.21.10">
    <property type="match status" value="1"/>
</dbReference>
<comment type="subcellular location">
    <subcellularLocation>
        <location evidence="3">Chromosome</location>
    </subcellularLocation>
    <subcellularLocation>
        <location evidence="2">Nucleus</location>
    </subcellularLocation>
</comment>
<gene>
    <name evidence="16" type="ORF">MCOS_LOCUS4504</name>
</gene>
<evidence type="ECO:0000313" key="16">
    <source>
        <dbReference type="EMBL" id="VDD78501.1"/>
    </source>
</evidence>
<dbReference type="GO" id="GO:0042138">
    <property type="term" value="P:meiotic DNA double-strand break formation"/>
    <property type="evidence" value="ECO:0007669"/>
    <property type="project" value="TreeGrafter"/>
</dbReference>
<dbReference type="GO" id="GO:0031573">
    <property type="term" value="P:mitotic intra-S DNA damage checkpoint signaling"/>
    <property type="evidence" value="ECO:0007669"/>
    <property type="project" value="TreeGrafter"/>
</dbReference>
<dbReference type="GO" id="GO:0035861">
    <property type="term" value="C:site of double-strand break"/>
    <property type="evidence" value="ECO:0007669"/>
    <property type="project" value="TreeGrafter"/>
</dbReference>
<evidence type="ECO:0000256" key="4">
    <source>
        <dbReference type="ARBA" id="ARBA00009028"/>
    </source>
</evidence>
<dbReference type="PANTHER" id="PTHR10139">
    <property type="entry name" value="DOUBLE-STRAND BREAK REPAIR PROTEIN MRE11"/>
    <property type="match status" value="1"/>
</dbReference>
<accession>A0A0R3UC55</accession>
<dbReference type="Pfam" id="PF00149">
    <property type="entry name" value="Metallophos"/>
    <property type="match status" value="1"/>
</dbReference>
<proteinExistence type="inferred from homology"/>
<dbReference type="SUPFAM" id="SSF56300">
    <property type="entry name" value="Metallo-dependent phosphatases"/>
    <property type="match status" value="1"/>
</dbReference>
<keyword evidence="7" id="KW-0255">Endonuclease</keyword>
<evidence type="ECO:0000256" key="6">
    <source>
        <dbReference type="ARBA" id="ARBA00022722"/>
    </source>
</evidence>
<reference evidence="16 17" key="1">
    <citation type="submission" date="2018-10" db="EMBL/GenBank/DDBJ databases">
        <authorList>
            <consortium name="Pathogen Informatics"/>
        </authorList>
    </citation>
    <scope>NUCLEOTIDE SEQUENCE [LARGE SCALE GENOMIC DNA]</scope>
</reference>
<dbReference type="GO" id="GO:0000724">
    <property type="term" value="P:double-strand break repair via homologous recombination"/>
    <property type="evidence" value="ECO:0007669"/>
    <property type="project" value="TreeGrafter"/>
</dbReference>
<evidence type="ECO:0000256" key="5">
    <source>
        <dbReference type="ARBA" id="ARBA00022454"/>
    </source>
</evidence>
<dbReference type="AlphaFoldDB" id="A0A0R3UC55"/>